<evidence type="ECO:0000313" key="1">
    <source>
        <dbReference type="EMBL" id="CAG8565294.1"/>
    </source>
</evidence>
<organism evidence="1 2">
    <name type="scientific">Scutellospora calospora</name>
    <dbReference type="NCBI Taxonomy" id="85575"/>
    <lineage>
        <taxon>Eukaryota</taxon>
        <taxon>Fungi</taxon>
        <taxon>Fungi incertae sedis</taxon>
        <taxon>Mucoromycota</taxon>
        <taxon>Glomeromycotina</taxon>
        <taxon>Glomeromycetes</taxon>
        <taxon>Diversisporales</taxon>
        <taxon>Gigasporaceae</taxon>
        <taxon>Scutellospora</taxon>
    </lineage>
</organism>
<name>A0ACA9M3H9_9GLOM</name>
<comment type="caution">
    <text evidence="1">The sequence shown here is derived from an EMBL/GenBank/DDBJ whole genome shotgun (WGS) entry which is preliminary data.</text>
</comment>
<proteinExistence type="predicted"/>
<dbReference type="Proteomes" id="UP000789860">
    <property type="component" value="Unassembled WGS sequence"/>
</dbReference>
<reference evidence="1" key="1">
    <citation type="submission" date="2021-06" db="EMBL/GenBank/DDBJ databases">
        <authorList>
            <person name="Kallberg Y."/>
            <person name="Tangrot J."/>
            <person name="Rosling A."/>
        </authorList>
    </citation>
    <scope>NUCLEOTIDE SEQUENCE</scope>
    <source>
        <strain evidence="1">AU212A</strain>
    </source>
</reference>
<keyword evidence="2" id="KW-1185">Reference proteome</keyword>
<sequence>MKAVGRHFALQNESMKITNTLHYCADHLKSCSYFATKHLSEQIQNIINLAISSTSKKRVAVSYAEEDDDD</sequence>
<feature type="non-terminal residue" evidence="1">
    <location>
        <position position="70"/>
    </location>
</feature>
<protein>
    <submittedName>
        <fullName evidence="1">7016_t:CDS:1</fullName>
    </submittedName>
</protein>
<dbReference type="EMBL" id="CAJVPM010009578">
    <property type="protein sequence ID" value="CAG8565294.1"/>
    <property type="molecule type" value="Genomic_DNA"/>
</dbReference>
<evidence type="ECO:0000313" key="2">
    <source>
        <dbReference type="Proteomes" id="UP000789860"/>
    </source>
</evidence>
<gene>
    <name evidence="1" type="ORF">SCALOS_LOCUS5654</name>
</gene>
<accession>A0ACA9M3H9</accession>